<dbReference type="Pfam" id="PF00419">
    <property type="entry name" value="Fimbrial"/>
    <property type="match status" value="1"/>
</dbReference>
<reference evidence="3" key="2">
    <citation type="submission" date="2012-04" db="EMBL/GenBank/DDBJ databases">
        <title>Complete genome sequence of Providencia stuartii clinical isolate MRSN 2154.</title>
        <authorList>
            <person name="Clifford R.J."/>
            <person name="Hang J."/>
            <person name="Riley M.C."/>
            <person name="Onmus-Leone F."/>
            <person name="Kuschner R.A."/>
            <person name="Lesho E.P."/>
            <person name="Waterman P.E."/>
        </authorList>
    </citation>
    <scope>NUCLEOTIDE SEQUENCE [LARGE SCALE GENOMIC DNA]</scope>
    <source>
        <strain evidence="3">MRSN 2154</strain>
    </source>
</reference>
<dbReference type="Gene3D" id="2.60.40.1090">
    <property type="entry name" value="Fimbrial-type adhesion domain"/>
    <property type="match status" value="1"/>
</dbReference>
<proteinExistence type="predicted"/>
<dbReference type="PATRIC" id="fig|1157951.4.peg.2645"/>
<dbReference type="InterPro" id="IPR050263">
    <property type="entry name" value="Bact_Fimbrial_Adh_Pro"/>
</dbReference>
<sequence>MNNTLFVRYFIGLLCLLSPVLSRALDVYFTGTLVVTPPECTVNSGTVADVNFGDIHETLIDNSSYKRTRIDYTLNCTNVYSNALKMTVSWDPITLNGQNVIRTGRTNLGIAVYQDSTRLSNGDVVNFTYGSNQPALYAVPVKPSGTVLTDGGNFNGTLTFVVDYR</sequence>
<dbReference type="SUPFAM" id="SSF49401">
    <property type="entry name" value="Bacterial adhesins"/>
    <property type="match status" value="1"/>
</dbReference>
<reference evidence="2 3" key="1">
    <citation type="journal article" date="2012" name="J. Bacteriol.">
        <title>Complete Genome Sequence of Providencia stuartii Clinical Isolate MRSN 2154.</title>
        <authorList>
            <person name="Clifford R.J."/>
            <person name="Hang J."/>
            <person name="Riley M.C."/>
            <person name="Onmus-Leone F."/>
            <person name="Kuschner R.A."/>
            <person name="Lesho E.P."/>
            <person name="Waterman P.E."/>
        </authorList>
    </citation>
    <scope>NUCLEOTIDE SEQUENCE [LARGE SCALE GENOMIC DNA]</scope>
    <source>
        <strain evidence="2 3">MRSN 2154</strain>
    </source>
</reference>
<dbReference type="GO" id="GO:0043709">
    <property type="term" value="P:cell adhesion involved in single-species biofilm formation"/>
    <property type="evidence" value="ECO:0007669"/>
    <property type="project" value="TreeGrafter"/>
</dbReference>
<dbReference type="InterPro" id="IPR000259">
    <property type="entry name" value="Adhesion_dom_fimbrial"/>
</dbReference>
<evidence type="ECO:0000259" key="1">
    <source>
        <dbReference type="Pfam" id="PF00419"/>
    </source>
</evidence>
<name>A0A140NLW6_PROSM</name>
<dbReference type="PANTHER" id="PTHR33420:SF34">
    <property type="entry name" value="MINOR FIMBRIAL SUBUNIT"/>
    <property type="match status" value="1"/>
</dbReference>
<dbReference type="PANTHER" id="PTHR33420">
    <property type="entry name" value="FIMBRIAL SUBUNIT ELFA-RELATED"/>
    <property type="match status" value="1"/>
</dbReference>
<gene>
    <name evidence="2" type="ordered locus">S70_13135</name>
</gene>
<accession>A0A140NLW6</accession>
<feature type="domain" description="Fimbrial-type adhesion" evidence="1">
    <location>
        <begin position="28"/>
        <end position="164"/>
    </location>
</feature>
<dbReference type="InterPro" id="IPR036937">
    <property type="entry name" value="Adhesion_dom_fimbrial_sf"/>
</dbReference>
<dbReference type="GO" id="GO:0009289">
    <property type="term" value="C:pilus"/>
    <property type="evidence" value="ECO:0007669"/>
    <property type="project" value="InterPro"/>
</dbReference>
<evidence type="ECO:0000313" key="3">
    <source>
        <dbReference type="Proteomes" id="UP000005012"/>
    </source>
</evidence>
<dbReference type="RefSeq" id="WP_014657448.1">
    <property type="nucleotide sequence ID" value="NC_017731.1"/>
</dbReference>
<dbReference type="KEGG" id="psi:S70_13135"/>
<organism evidence="2 3">
    <name type="scientific">Providencia stuartii (strain MRSN 2154)</name>
    <dbReference type="NCBI Taxonomy" id="1157951"/>
    <lineage>
        <taxon>Bacteria</taxon>
        <taxon>Pseudomonadati</taxon>
        <taxon>Pseudomonadota</taxon>
        <taxon>Gammaproteobacteria</taxon>
        <taxon>Enterobacterales</taxon>
        <taxon>Morganellaceae</taxon>
        <taxon>Providencia</taxon>
    </lineage>
</organism>
<dbReference type="HOGENOM" id="CLU_114111_2_1_6"/>
<protein>
    <submittedName>
        <fullName evidence="2">MrfE protein</fullName>
    </submittedName>
</protein>
<dbReference type="AlphaFoldDB" id="A0A140NLW6"/>
<dbReference type="OrthoDB" id="6459219at2"/>
<dbReference type="InterPro" id="IPR008966">
    <property type="entry name" value="Adhesion_dom_sf"/>
</dbReference>
<dbReference type="Proteomes" id="UP000005012">
    <property type="component" value="Chromosome"/>
</dbReference>
<dbReference type="EMBL" id="CP003488">
    <property type="protein sequence ID" value="AFH94469.1"/>
    <property type="molecule type" value="Genomic_DNA"/>
</dbReference>
<evidence type="ECO:0000313" key="2">
    <source>
        <dbReference type="EMBL" id="AFH94469.1"/>
    </source>
</evidence>